<evidence type="ECO:0000313" key="9">
    <source>
        <dbReference type="Proteomes" id="UP001596122"/>
    </source>
</evidence>
<evidence type="ECO:0000256" key="3">
    <source>
        <dbReference type="ARBA" id="ARBA00022692"/>
    </source>
</evidence>
<reference evidence="9" key="1">
    <citation type="journal article" date="2019" name="Int. J. Syst. Evol. Microbiol.">
        <title>The Global Catalogue of Microorganisms (GCM) 10K type strain sequencing project: providing services to taxonomists for standard genome sequencing and annotation.</title>
        <authorList>
            <consortium name="The Broad Institute Genomics Platform"/>
            <consortium name="The Broad Institute Genome Sequencing Center for Infectious Disease"/>
            <person name="Wu L."/>
            <person name="Ma J."/>
        </authorList>
    </citation>
    <scope>NUCLEOTIDE SEQUENCE [LARGE SCALE GENOMIC DNA]</scope>
    <source>
        <strain evidence="9">CCUG 43114</strain>
    </source>
</reference>
<evidence type="ECO:0000256" key="5">
    <source>
        <dbReference type="ARBA" id="ARBA00023136"/>
    </source>
</evidence>
<organism evidence="8 9">
    <name type="scientific">Aquipuribacter nitratireducens</name>
    <dbReference type="NCBI Taxonomy" id="650104"/>
    <lineage>
        <taxon>Bacteria</taxon>
        <taxon>Bacillati</taxon>
        <taxon>Actinomycetota</taxon>
        <taxon>Actinomycetes</taxon>
        <taxon>Micrococcales</taxon>
        <taxon>Intrasporangiaceae</taxon>
        <taxon>Aquipuribacter</taxon>
    </lineage>
</organism>
<keyword evidence="5 6" id="KW-0472">Membrane</keyword>
<feature type="domain" description="Cardiolipin synthase N-terminal" evidence="7">
    <location>
        <begin position="13"/>
        <end position="57"/>
    </location>
</feature>
<dbReference type="Pfam" id="PF13396">
    <property type="entry name" value="PLDc_N"/>
    <property type="match status" value="1"/>
</dbReference>
<keyword evidence="2" id="KW-1003">Cell membrane</keyword>
<dbReference type="Proteomes" id="UP001596122">
    <property type="component" value="Unassembled WGS sequence"/>
</dbReference>
<dbReference type="EMBL" id="JBHSLD010000007">
    <property type="protein sequence ID" value="MFC5380826.1"/>
    <property type="molecule type" value="Genomic_DNA"/>
</dbReference>
<proteinExistence type="predicted"/>
<evidence type="ECO:0000256" key="2">
    <source>
        <dbReference type="ARBA" id="ARBA00022475"/>
    </source>
</evidence>
<evidence type="ECO:0000256" key="4">
    <source>
        <dbReference type="ARBA" id="ARBA00022989"/>
    </source>
</evidence>
<protein>
    <submittedName>
        <fullName evidence="8">PLDc N-terminal domain-containing protein</fullName>
    </submittedName>
</protein>
<feature type="transmembrane region" description="Helical" evidence="6">
    <location>
        <begin position="33"/>
        <end position="54"/>
    </location>
</feature>
<comment type="caution">
    <text evidence="8">The sequence shown here is derived from an EMBL/GenBank/DDBJ whole genome shotgun (WGS) entry which is preliminary data.</text>
</comment>
<gene>
    <name evidence="8" type="ORF">ACFPJ6_08490</name>
</gene>
<dbReference type="InterPro" id="IPR027379">
    <property type="entry name" value="CLS_N"/>
</dbReference>
<evidence type="ECO:0000256" key="1">
    <source>
        <dbReference type="ARBA" id="ARBA00004651"/>
    </source>
</evidence>
<comment type="subcellular location">
    <subcellularLocation>
        <location evidence="1">Cell membrane</location>
        <topology evidence="1">Multi-pass membrane protein</topology>
    </subcellularLocation>
</comment>
<name>A0ABW0GRE4_9MICO</name>
<evidence type="ECO:0000259" key="7">
    <source>
        <dbReference type="Pfam" id="PF13396"/>
    </source>
</evidence>
<keyword evidence="9" id="KW-1185">Reference proteome</keyword>
<evidence type="ECO:0000313" key="8">
    <source>
        <dbReference type="EMBL" id="MFC5380826.1"/>
    </source>
</evidence>
<sequence length="68" mass="7603">MLRLLVVLAVVALHVYAFIDCMRTSPAHVRGLPFAAWVLVVLVVPVVGPLLWLWSGRPEAFDPVGRRR</sequence>
<keyword evidence="4 6" id="KW-1133">Transmembrane helix</keyword>
<accession>A0ABW0GRE4</accession>
<evidence type="ECO:0000256" key="6">
    <source>
        <dbReference type="SAM" id="Phobius"/>
    </source>
</evidence>
<keyword evidence="3 6" id="KW-0812">Transmembrane</keyword>
<dbReference type="RefSeq" id="WP_340267582.1">
    <property type="nucleotide sequence ID" value="NZ_JBBEOG010000002.1"/>
</dbReference>